<dbReference type="RefSeq" id="WP_350344584.1">
    <property type="nucleotide sequence ID" value="NZ_CP158367.1"/>
</dbReference>
<dbReference type="PANTHER" id="PTHR30185">
    <property type="entry name" value="CRYPTIC BETA-GLUCOSIDE BGL OPERON ANTITERMINATOR"/>
    <property type="match status" value="1"/>
</dbReference>
<dbReference type="PANTHER" id="PTHR30185:SF9">
    <property type="entry name" value="MANNITOL-SPECIFIC PHOSPHOTRANSFERASE ENZYME IIA COMPONENT"/>
    <property type="match status" value="1"/>
</dbReference>
<sequence length="486" mass="57071">MKERDKSILNFIIDNGSAGLYEMLKLFEISRRTLYYSISNINRDIQRAGEIKRVEGKFKFIGDSTKLEEILSNEDKDFLDYQSRRNYILKKIILGEDLTIENAASFMAVSKNLVVQTLTDLKNELHHQKLSLAYEGRYLIRGDELKIRELFIHIISAEDFNGRLENNRIKEFDQRHDLQLTDPSKYQLLQVLNLLEYRISINSELEKYKFEEEAKVKSYYKDIQNLTTTNLNSKDRAFLTIYICSLSSLKPQGDPSQINRLVKKITTHFEFRANIKIKNKEQFEQILERHFLYSFNRIKYQIPVYNPLLLEIKNKYKETYNLTEAIITDTKVFPELEGIREEEIAYISTYFGYHLKKQQRDQQSKKQKVLIVGNQGSAISKALEYQIKDNFPFVDVVASVSPKEVSHYAEQCHRIISTIPMTKHDNVIVVNPILTDDDLELLMEELSRFALNTNFNIETLMDIIKENATVHDEDKLKKQIMEKLLS</sequence>
<dbReference type="GO" id="GO:0009401">
    <property type="term" value="P:phosphoenolpyruvate-dependent sugar phosphotransferase system"/>
    <property type="evidence" value="ECO:0007669"/>
    <property type="project" value="InterPro"/>
</dbReference>
<feature type="domain" description="PTS EIIB type-2" evidence="2">
    <location>
        <begin position="367"/>
        <end position="454"/>
    </location>
</feature>
<dbReference type="InterPro" id="IPR013011">
    <property type="entry name" value="PTS_EIIB_2"/>
</dbReference>
<protein>
    <submittedName>
        <fullName evidence="4">PRD domain-containing protein</fullName>
    </submittedName>
</protein>
<dbReference type="CDD" id="cd05568">
    <property type="entry name" value="PTS_IIB_bgl_like"/>
    <property type="match status" value="1"/>
</dbReference>
<dbReference type="Pfam" id="PF00874">
    <property type="entry name" value="PRD"/>
    <property type="match status" value="1"/>
</dbReference>
<dbReference type="PROSITE" id="PS51372">
    <property type="entry name" value="PRD_2"/>
    <property type="match status" value="1"/>
</dbReference>
<dbReference type="AlphaFoldDB" id="A0AAU7VP52"/>
<evidence type="ECO:0000256" key="1">
    <source>
        <dbReference type="ARBA" id="ARBA00022737"/>
    </source>
</evidence>
<reference evidence="4" key="1">
    <citation type="journal article" date="2013" name="Extremophiles">
        <title>Proteinivorax tanatarense gen. nov., sp. nov., an anaerobic, haloalkaliphilic, proteolytic bacterium isolated from a decaying algal bloom, and proposal of Proteinivoraceae fam. nov.</title>
        <authorList>
            <person name="Kevbrin V."/>
            <person name="Boltyanskaya Y."/>
            <person name="Zhilina T."/>
            <person name="Kolganova T."/>
            <person name="Lavrentjeva E."/>
            <person name="Kuznetsov B."/>
        </authorList>
    </citation>
    <scope>NUCLEOTIDE SEQUENCE</scope>
    <source>
        <strain evidence="4">Z-910T</strain>
    </source>
</reference>
<organism evidence="4">
    <name type="scientific">Proteinivorax tanatarense</name>
    <dbReference type="NCBI Taxonomy" id="1260629"/>
    <lineage>
        <taxon>Bacteria</taxon>
        <taxon>Bacillati</taxon>
        <taxon>Bacillota</taxon>
        <taxon>Clostridia</taxon>
        <taxon>Eubacteriales</taxon>
        <taxon>Proteinivoracaceae</taxon>
        <taxon>Proteinivorax</taxon>
    </lineage>
</organism>
<reference evidence="4" key="2">
    <citation type="submission" date="2024-06" db="EMBL/GenBank/DDBJ databases">
        <authorList>
            <person name="Petrova K.O."/>
            <person name="Toshchakov S.V."/>
            <person name="Boltjanskaja Y.V."/>
            <person name="Kevbrin V."/>
        </authorList>
    </citation>
    <scope>NUCLEOTIDE SEQUENCE</scope>
    <source>
        <strain evidence="4">Z-910T</strain>
    </source>
</reference>
<keyword evidence="1" id="KW-0677">Repeat</keyword>
<dbReference type="InterPro" id="IPR011608">
    <property type="entry name" value="PRD"/>
</dbReference>
<evidence type="ECO:0000259" key="3">
    <source>
        <dbReference type="PROSITE" id="PS51372"/>
    </source>
</evidence>
<gene>
    <name evidence="4" type="ORF">PRVXT_001006</name>
</gene>
<evidence type="ECO:0000259" key="2">
    <source>
        <dbReference type="PROSITE" id="PS51099"/>
    </source>
</evidence>
<dbReference type="PROSITE" id="PS51099">
    <property type="entry name" value="PTS_EIIB_TYPE_2"/>
    <property type="match status" value="1"/>
</dbReference>
<dbReference type="Gene3D" id="1.10.1790.10">
    <property type="entry name" value="PRD domain"/>
    <property type="match status" value="1"/>
</dbReference>
<dbReference type="InterPro" id="IPR050661">
    <property type="entry name" value="BglG_antiterminators"/>
</dbReference>
<dbReference type="GO" id="GO:0008982">
    <property type="term" value="F:protein-N(PI)-phosphohistidine-sugar phosphotransferase activity"/>
    <property type="evidence" value="ECO:0007669"/>
    <property type="project" value="InterPro"/>
</dbReference>
<dbReference type="EMBL" id="CP158367">
    <property type="protein sequence ID" value="XBX75848.1"/>
    <property type="molecule type" value="Genomic_DNA"/>
</dbReference>
<accession>A0AAU7VP52</accession>
<proteinExistence type="predicted"/>
<dbReference type="SUPFAM" id="SSF63520">
    <property type="entry name" value="PTS-regulatory domain, PRD"/>
    <property type="match status" value="1"/>
</dbReference>
<dbReference type="InterPro" id="IPR036634">
    <property type="entry name" value="PRD_sf"/>
</dbReference>
<name>A0AAU7VP52_9FIRM</name>
<evidence type="ECO:0000313" key="4">
    <source>
        <dbReference type="EMBL" id="XBX75848.1"/>
    </source>
</evidence>
<feature type="domain" description="PRD" evidence="3">
    <location>
        <begin position="253"/>
        <end position="361"/>
    </location>
</feature>
<dbReference type="GO" id="GO:0006355">
    <property type="term" value="P:regulation of DNA-templated transcription"/>
    <property type="evidence" value="ECO:0007669"/>
    <property type="project" value="InterPro"/>
</dbReference>